<dbReference type="Proteomes" id="UP000533469">
    <property type="component" value="Unassembled WGS sequence"/>
</dbReference>
<evidence type="ECO:0000313" key="2">
    <source>
        <dbReference type="EMBL" id="MBB3773612.1"/>
    </source>
</evidence>
<dbReference type="Pfam" id="PF01850">
    <property type="entry name" value="PIN"/>
    <property type="match status" value="1"/>
</dbReference>
<name>A0A839ZGC2_9HYPH</name>
<keyword evidence="3" id="KW-1185">Reference proteome</keyword>
<sequence length="125" mass="13376">MVLQRAGRSNLPIASVTSELTLAELLVKPIRDRDEALVAAYNNLLAGGGEAVATIPISLDILRDAARILAHHKGLKLPDAIHVATAERASCTQILSSDKRLQSGTRLPVWDTHGADLAAFIEMMS</sequence>
<dbReference type="AlphaFoldDB" id="A0A839ZGC2"/>
<gene>
    <name evidence="2" type="ORF">FHS55_004254</name>
</gene>
<evidence type="ECO:0000259" key="1">
    <source>
        <dbReference type="Pfam" id="PF01850"/>
    </source>
</evidence>
<organism evidence="2 3">
    <name type="scientific">Ancylobacter tetraedralis</name>
    <dbReference type="NCBI Taxonomy" id="217068"/>
    <lineage>
        <taxon>Bacteria</taxon>
        <taxon>Pseudomonadati</taxon>
        <taxon>Pseudomonadota</taxon>
        <taxon>Alphaproteobacteria</taxon>
        <taxon>Hyphomicrobiales</taxon>
        <taxon>Xanthobacteraceae</taxon>
        <taxon>Ancylobacter</taxon>
    </lineage>
</organism>
<protein>
    <submittedName>
        <fullName evidence="2">Putative nucleic acid-binding protein</fullName>
    </submittedName>
</protein>
<proteinExistence type="predicted"/>
<dbReference type="InterPro" id="IPR029060">
    <property type="entry name" value="PIN-like_dom_sf"/>
</dbReference>
<evidence type="ECO:0000313" key="3">
    <source>
        <dbReference type="Proteomes" id="UP000533469"/>
    </source>
</evidence>
<dbReference type="InterPro" id="IPR002716">
    <property type="entry name" value="PIN_dom"/>
</dbReference>
<reference evidence="2 3" key="1">
    <citation type="submission" date="2020-08" db="EMBL/GenBank/DDBJ databases">
        <title>Genomic Encyclopedia of Type Strains, Phase IV (KMG-IV): sequencing the most valuable type-strain genomes for metagenomic binning, comparative biology and taxonomic classification.</title>
        <authorList>
            <person name="Goeker M."/>
        </authorList>
    </citation>
    <scope>NUCLEOTIDE SEQUENCE [LARGE SCALE GENOMIC DNA]</scope>
    <source>
        <strain evidence="2 3">DSM 5895</strain>
    </source>
</reference>
<comment type="caution">
    <text evidence="2">The sequence shown here is derived from an EMBL/GenBank/DDBJ whole genome shotgun (WGS) entry which is preliminary data.</text>
</comment>
<dbReference type="SUPFAM" id="SSF88723">
    <property type="entry name" value="PIN domain-like"/>
    <property type="match status" value="1"/>
</dbReference>
<accession>A0A839ZGC2</accession>
<dbReference type="Gene3D" id="3.40.50.1010">
    <property type="entry name" value="5'-nuclease"/>
    <property type="match status" value="1"/>
</dbReference>
<dbReference type="EMBL" id="JACICD010000012">
    <property type="protein sequence ID" value="MBB3773612.1"/>
    <property type="molecule type" value="Genomic_DNA"/>
</dbReference>
<feature type="domain" description="PIN" evidence="1">
    <location>
        <begin position="15"/>
        <end position="102"/>
    </location>
</feature>